<dbReference type="PANTHER" id="PTHR11461:SF211">
    <property type="entry name" value="GH10112P-RELATED"/>
    <property type="match status" value="1"/>
</dbReference>
<feature type="signal peptide" evidence="2">
    <location>
        <begin position="1"/>
        <end position="21"/>
    </location>
</feature>
<evidence type="ECO:0000256" key="1">
    <source>
        <dbReference type="RuleBase" id="RU000411"/>
    </source>
</evidence>
<evidence type="ECO:0000313" key="5">
    <source>
        <dbReference type="Proteomes" id="UP000823910"/>
    </source>
</evidence>
<reference evidence="4" key="1">
    <citation type="journal article" date="2021" name="PeerJ">
        <title>Extensive microbial diversity within the chicken gut microbiome revealed by metagenomics and culture.</title>
        <authorList>
            <person name="Gilroy R."/>
            <person name="Ravi A."/>
            <person name="Getino M."/>
            <person name="Pursley I."/>
            <person name="Horton D.L."/>
            <person name="Alikhan N.F."/>
            <person name="Baker D."/>
            <person name="Gharbi K."/>
            <person name="Hall N."/>
            <person name="Watson M."/>
            <person name="Adriaenssens E.M."/>
            <person name="Foster-Nyarko E."/>
            <person name="Jarju S."/>
            <person name="Secka A."/>
            <person name="Antonio M."/>
            <person name="Oren A."/>
            <person name="Chaudhuri R.R."/>
            <person name="La Ragione R."/>
            <person name="Hildebrand F."/>
            <person name="Pallen M.J."/>
        </authorList>
    </citation>
    <scope>NUCLEOTIDE SEQUENCE</scope>
    <source>
        <strain evidence="4">CHK180-15479</strain>
    </source>
</reference>
<dbReference type="PANTHER" id="PTHR11461">
    <property type="entry name" value="SERINE PROTEASE INHIBITOR, SERPIN"/>
    <property type="match status" value="1"/>
</dbReference>
<dbReference type="Gene3D" id="2.30.39.10">
    <property type="entry name" value="Alpha-1-antitrypsin, domain 1"/>
    <property type="match status" value="1"/>
</dbReference>
<proteinExistence type="inferred from homology"/>
<dbReference type="CDD" id="cd19589">
    <property type="entry name" value="serpin_tengpin-like"/>
    <property type="match status" value="1"/>
</dbReference>
<dbReference type="Gene3D" id="3.30.497.10">
    <property type="entry name" value="Antithrombin, subunit I, domain 2"/>
    <property type="match status" value="1"/>
</dbReference>
<evidence type="ECO:0000259" key="3">
    <source>
        <dbReference type="SMART" id="SM00093"/>
    </source>
</evidence>
<feature type="chain" id="PRO_5038472473" evidence="2">
    <location>
        <begin position="22"/>
        <end position="578"/>
    </location>
</feature>
<dbReference type="SMART" id="SM00093">
    <property type="entry name" value="SERPIN"/>
    <property type="match status" value="1"/>
</dbReference>
<dbReference type="GO" id="GO:0004867">
    <property type="term" value="F:serine-type endopeptidase inhibitor activity"/>
    <property type="evidence" value="ECO:0007669"/>
    <property type="project" value="InterPro"/>
</dbReference>
<dbReference type="InterPro" id="IPR000215">
    <property type="entry name" value="Serpin_fam"/>
</dbReference>
<dbReference type="InterPro" id="IPR023796">
    <property type="entry name" value="Serpin_dom"/>
</dbReference>
<dbReference type="InterPro" id="IPR042185">
    <property type="entry name" value="Serpin_sf_2"/>
</dbReference>
<dbReference type="InterPro" id="IPR036186">
    <property type="entry name" value="Serpin_sf"/>
</dbReference>
<dbReference type="Proteomes" id="UP000823910">
    <property type="component" value="Unassembled WGS sequence"/>
</dbReference>
<dbReference type="SUPFAM" id="SSF56574">
    <property type="entry name" value="Serpins"/>
    <property type="match status" value="1"/>
</dbReference>
<comment type="caution">
    <text evidence="4">The sequence shown here is derived from an EMBL/GenBank/DDBJ whole genome shotgun (WGS) entry which is preliminary data.</text>
</comment>
<reference evidence="4" key="2">
    <citation type="submission" date="2021-04" db="EMBL/GenBank/DDBJ databases">
        <authorList>
            <person name="Gilroy R."/>
        </authorList>
    </citation>
    <scope>NUCLEOTIDE SEQUENCE</scope>
    <source>
        <strain evidence="4">CHK180-15479</strain>
    </source>
</reference>
<evidence type="ECO:0000313" key="4">
    <source>
        <dbReference type="EMBL" id="HJC05435.1"/>
    </source>
</evidence>
<sequence>MKKRTRCAALAAGLCFLAASACVVWGQAGGLGKGRSVDVEAAQVEAAGLTGDDYEGWNALLAENEISEDFREGLAGFAFQSGSAVLSEAEDNAFFSPLSLYYALAVLGTGAEGETEAELLAALGAEGKEDLARQCAALFQRYVYQEERAAAEAEAYGESVPDGSLRLANSLWVSEKIKLDSDYRKTCAEDFFASSHAVDFADADTGKRMGEWISEQTKGALAPTVELSPDTLLSILNTLYFYGGWQDKFDEKQTAEDVFHLENGGEVSVPFMNRTDPMGSFVRGDGYTVSGLFTNNNCEVLFVLPDEGTDVEVLLENPEILRDIFVPEEGKWSTGEVTWKVPKFSFGSHFDLKETLASMGLERMFDSEAADFSAMSSSPLFVNQVLQETHVGVDEEGVEGAAYTMIALAGAGMPDDTQKAQMILDRPFLFGIRDYRNDVWLFLGVCGNPAGEEESETASVTDPGGSISLRVPDGWVCEACPEGEDGFDYSLRLYPEGEEKGYVEVAYAPNYGICGTGMEYKEIELAGKKANAVKDIDAGRWEYIFFEDSDVLVTSWDAGSWFSKNAGQLMEILDTLRF</sequence>
<accession>A0A9D2SGL3</accession>
<evidence type="ECO:0000256" key="2">
    <source>
        <dbReference type="SAM" id="SignalP"/>
    </source>
</evidence>
<organism evidence="4 5">
    <name type="scientific">Candidatus Enterocloster excrementipullorum</name>
    <dbReference type="NCBI Taxonomy" id="2838559"/>
    <lineage>
        <taxon>Bacteria</taxon>
        <taxon>Bacillati</taxon>
        <taxon>Bacillota</taxon>
        <taxon>Clostridia</taxon>
        <taxon>Lachnospirales</taxon>
        <taxon>Lachnospiraceae</taxon>
        <taxon>Enterocloster</taxon>
    </lineage>
</organism>
<gene>
    <name evidence="4" type="ORF">H9704_04685</name>
</gene>
<dbReference type="GO" id="GO:0005615">
    <property type="term" value="C:extracellular space"/>
    <property type="evidence" value="ECO:0007669"/>
    <property type="project" value="InterPro"/>
</dbReference>
<name>A0A9D2SGL3_9FIRM</name>
<feature type="domain" description="Serpin" evidence="3">
    <location>
        <begin position="79"/>
        <end position="449"/>
    </location>
</feature>
<dbReference type="AlphaFoldDB" id="A0A9D2SGL3"/>
<dbReference type="EMBL" id="DWWT01000018">
    <property type="protein sequence ID" value="HJC05435.1"/>
    <property type="molecule type" value="Genomic_DNA"/>
</dbReference>
<dbReference type="Pfam" id="PF00079">
    <property type="entry name" value="Serpin"/>
    <property type="match status" value="1"/>
</dbReference>
<dbReference type="PROSITE" id="PS51257">
    <property type="entry name" value="PROKAR_LIPOPROTEIN"/>
    <property type="match status" value="1"/>
</dbReference>
<keyword evidence="2" id="KW-0732">Signal</keyword>
<protein>
    <submittedName>
        <fullName evidence="4">Serpin family protein</fullName>
    </submittedName>
</protein>
<comment type="similarity">
    <text evidence="1">Belongs to the serpin family.</text>
</comment>
<dbReference type="InterPro" id="IPR042178">
    <property type="entry name" value="Serpin_sf_1"/>
</dbReference>